<dbReference type="InterPro" id="IPR009057">
    <property type="entry name" value="Homeodomain-like_sf"/>
</dbReference>
<name>A0ABW0P7K3_9HYPH</name>
<reference evidence="2" key="1">
    <citation type="journal article" date="2019" name="Int. J. Syst. Evol. Microbiol.">
        <title>The Global Catalogue of Microorganisms (GCM) 10K type strain sequencing project: providing services to taxonomists for standard genome sequencing and annotation.</title>
        <authorList>
            <consortium name="The Broad Institute Genomics Platform"/>
            <consortium name="The Broad Institute Genome Sequencing Center for Infectious Disease"/>
            <person name="Wu L."/>
            <person name="Ma J."/>
        </authorList>
    </citation>
    <scope>NUCLEOTIDE SEQUENCE [LARGE SCALE GENOMIC DNA]</scope>
    <source>
        <strain evidence="2">CCUG 43117</strain>
    </source>
</reference>
<dbReference type="EMBL" id="JBHSLU010000104">
    <property type="protein sequence ID" value="MFC5508636.1"/>
    <property type="molecule type" value="Genomic_DNA"/>
</dbReference>
<dbReference type="Pfam" id="PF13384">
    <property type="entry name" value="HTH_23"/>
    <property type="match status" value="1"/>
</dbReference>
<comment type="caution">
    <text evidence="1">The sequence shown here is derived from an EMBL/GenBank/DDBJ whole genome shotgun (WGS) entry which is preliminary data.</text>
</comment>
<evidence type="ECO:0000313" key="2">
    <source>
        <dbReference type="Proteomes" id="UP001596060"/>
    </source>
</evidence>
<sequence length="123" mass="13624">MTPALSDDLRGRALKASSDGHSVRQAAARLGVGIWTAIRWIARARLGERVKGRRRASRLDADEAFIVGLIADRRNITLNETMARLSGEWSVVIGHSGLRSWLRSHGWRFKKDRVAGGRSPPAK</sequence>
<proteinExistence type="predicted"/>
<gene>
    <name evidence="1" type="ORF">ACFPN9_25705</name>
</gene>
<keyword evidence="2" id="KW-1185">Reference proteome</keyword>
<dbReference type="SUPFAM" id="SSF46689">
    <property type="entry name" value="Homeodomain-like"/>
    <property type="match status" value="1"/>
</dbReference>
<protein>
    <recommendedName>
        <fullName evidence="3">Transposase</fullName>
    </recommendedName>
</protein>
<evidence type="ECO:0008006" key="3">
    <source>
        <dbReference type="Google" id="ProtNLM"/>
    </source>
</evidence>
<accession>A0ABW0P7K3</accession>
<evidence type="ECO:0000313" key="1">
    <source>
        <dbReference type="EMBL" id="MFC5508636.1"/>
    </source>
</evidence>
<organism evidence="1 2">
    <name type="scientific">Bosea massiliensis</name>
    <dbReference type="NCBI Taxonomy" id="151419"/>
    <lineage>
        <taxon>Bacteria</taxon>
        <taxon>Pseudomonadati</taxon>
        <taxon>Pseudomonadota</taxon>
        <taxon>Alphaproteobacteria</taxon>
        <taxon>Hyphomicrobiales</taxon>
        <taxon>Boseaceae</taxon>
        <taxon>Bosea</taxon>
    </lineage>
</organism>
<dbReference type="Proteomes" id="UP001596060">
    <property type="component" value="Unassembled WGS sequence"/>
</dbReference>